<gene>
    <name evidence="1" type="ORF">HLH36_15960</name>
</gene>
<comment type="caution">
    <text evidence="1">The sequence shown here is derived from an EMBL/GenBank/DDBJ whole genome shotgun (WGS) entry which is preliminary data.</text>
</comment>
<evidence type="ECO:0000313" key="2">
    <source>
        <dbReference type="Proteomes" id="UP000559860"/>
    </source>
</evidence>
<dbReference type="InterPro" id="IPR035959">
    <property type="entry name" value="RutC-like_sf"/>
</dbReference>
<dbReference type="Gene3D" id="3.30.1330.40">
    <property type="entry name" value="RutC-like"/>
    <property type="match status" value="1"/>
</dbReference>
<organism evidence="1 2">
    <name type="scientific">Gluconacetobacter aggeris</name>
    <dbReference type="NCBI Taxonomy" id="1286186"/>
    <lineage>
        <taxon>Bacteria</taxon>
        <taxon>Pseudomonadati</taxon>
        <taxon>Pseudomonadota</taxon>
        <taxon>Alphaproteobacteria</taxon>
        <taxon>Acetobacterales</taxon>
        <taxon>Acetobacteraceae</taxon>
        <taxon>Gluconacetobacter</taxon>
    </lineage>
</organism>
<evidence type="ECO:0008006" key="3">
    <source>
        <dbReference type="Google" id="ProtNLM"/>
    </source>
</evidence>
<protein>
    <recommendedName>
        <fullName evidence="3">Enamine deaminase RidA (YjgF/YER057c/UK114 family)</fullName>
    </recommendedName>
</protein>
<sequence length="107" mass="11758">MTDHEIHVRHLTGIDPGATGKPPGLTEQCRVALDRGARALARDGYRLEDVTRIIFLMRDTDGFPSCFPLLRDAFGTGRPGTTLRLVTEFDSPGTLIEIELVVDPAQI</sequence>
<dbReference type="Proteomes" id="UP000559860">
    <property type="component" value="Unassembled WGS sequence"/>
</dbReference>
<accession>A0A7W4IVL7</accession>
<dbReference type="EMBL" id="JABEQD010000013">
    <property type="protein sequence ID" value="MBB2169822.1"/>
    <property type="molecule type" value="Genomic_DNA"/>
</dbReference>
<dbReference type="SUPFAM" id="SSF55298">
    <property type="entry name" value="YjgF-like"/>
    <property type="match status" value="1"/>
</dbReference>
<evidence type="ECO:0000313" key="1">
    <source>
        <dbReference type="EMBL" id="MBB2169822.1"/>
    </source>
</evidence>
<proteinExistence type="predicted"/>
<name>A0A7W4IVL7_9PROT</name>
<keyword evidence="2" id="KW-1185">Reference proteome</keyword>
<reference evidence="1 2" key="1">
    <citation type="submission" date="2020-04" db="EMBL/GenBank/DDBJ databases">
        <title>Description of novel Gluconacetobacter.</title>
        <authorList>
            <person name="Sombolestani A."/>
        </authorList>
    </citation>
    <scope>NUCLEOTIDE SEQUENCE [LARGE SCALE GENOMIC DNA]</scope>
    <source>
        <strain evidence="1 2">LMG 27801</strain>
    </source>
</reference>
<dbReference type="AlphaFoldDB" id="A0A7W4IVL7"/>